<accession>A0ABX0JT36</accession>
<dbReference type="RefSeq" id="WP_173584092.1">
    <property type="nucleotide sequence ID" value="NZ_WOTB01000019.1"/>
</dbReference>
<evidence type="ECO:0000313" key="1">
    <source>
        <dbReference type="EMBL" id="NHN85705.1"/>
    </source>
</evidence>
<dbReference type="EMBL" id="WOTB01000019">
    <property type="protein sequence ID" value="NHN85705.1"/>
    <property type="molecule type" value="Genomic_DNA"/>
</dbReference>
<protein>
    <submittedName>
        <fullName evidence="1">Uncharacterized protein</fullName>
    </submittedName>
</protein>
<gene>
    <name evidence="1" type="ORF">GOB93_13785</name>
</gene>
<organism evidence="1 2">
    <name type="scientific">Acetobacter musti</name>
    <dbReference type="NCBI Taxonomy" id="864732"/>
    <lineage>
        <taxon>Bacteria</taxon>
        <taxon>Pseudomonadati</taxon>
        <taxon>Pseudomonadota</taxon>
        <taxon>Alphaproteobacteria</taxon>
        <taxon>Acetobacterales</taxon>
        <taxon>Acetobacteraceae</taxon>
        <taxon>Acetobacter</taxon>
    </lineage>
</organism>
<reference evidence="1 2" key="1">
    <citation type="journal article" date="2020" name="Int. J. Syst. Evol. Microbiol.">
        <title>Novel acetic acid bacteria from cider fermentations: Acetobacter conturbans sp. nov. and Acetobacter fallax sp. nov.</title>
        <authorList>
            <person name="Sombolestani A.S."/>
            <person name="Cleenwerck I."/>
            <person name="Cnockaert M."/>
            <person name="Borremans W."/>
            <person name="Wieme A.D."/>
            <person name="De Vuyst L."/>
            <person name="Vandamme P."/>
        </authorList>
    </citation>
    <scope>NUCLEOTIDE SEQUENCE [LARGE SCALE GENOMIC DNA]</scope>
    <source>
        <strain evidence="1 2">LMG 30640</strain>
    </source>
</reference>
<evidence type="ECO:0000313" key="2">
    <source>
        <dbReference type="Proteomes" id="UP000635278"/>
    </source>
</evidence>
<sequence length="83" mass="9187">MAHDPLPHETSALHELAEKAQKQPKLLTKDDVEKIAHFVLKGSEGATEEQKALAKKALHNPEGVEARDIVTLAEQILTRKKES</sequence>
<dbReference type="Proteomes" id="UP000635278">
    <property type="component" value="Unassembled WGS sequence"/>
</dbReference>
<keyword evidence="2" id="KW-1185">Reference proteome</keyword>
<name>A0ABX0JT36_9PROT</name>
<proteinExistence type="predicted"/>
<comment type="caution">
    <text evidence="1">The sequence shown here is derived from an EMBL/GenBank/DDBJ whole genome shotgun (WGS) entry which is preliminary data.</text>
</comment>